<dbReference type="InterPro" id="IPR001789">
    <property type="entry name" value="Sig_transdc_resp-reg_receiver"/>
</dbReference>
<dbReference type="EMBL" id="JACMYH010000001">
    <property type="protein sequence ID" value="MBC2677320.1"/>
    <property type="molecule type" value="Genomic_DNA"/>
</dbReference>
<evidence type="ECO:0000313" key="7">
    <source>
        <dbReference type="EMBL" id="MBC2677320.1"/>
    </source>
</evidence>
<evidence type="ECO:0000256" key="4">
    <source>
        <dbReference type="PROSITE-ProRule" id="PRU00169"/>
    </source>
</evidence>
<keyword evidence="3 4" id="KW-0597">Phosphoprotein</keyword>
<dbReference type="PANTHER" id="PTHR43065">
    <property type="entry name" value="SENSOR HISTIDINE KINASE"/>
    <property type="match status" value="1"/>
</dbReference>
<dbReference type="PANTHER" id="PTHR43065:SF42">
    <property type="entry name" value="TWO-COMPONENT SENSOR PPRA"/>
    <property type="match status" value="1"/>
</dbReference>
<dbReference type="Pfam" id="PF00512">
    <property type="entry name" value="HisKA"/>
    <property type="match status" value="1"/>
</dbReference>
<feature type="domain" description="Histidine kinase" evidence="5">
    <location>
        <begin position="289"/>
        <end position="517"/>
    </location>
</feature>
<dbReference type="InterPro" id="IPR003661">
    <property type="entry name" value="HisK_dim/P_dom"/>
</dbReference>
<dbReference type="InterPro" id="IPR005467">
    <property type="entry name" value="His_kinase_dom"/>
</dbReference>
<dbReference type="InterPro" id="IPR035965">
    <property type="entry name" value="PAS-like_dom_sf"/>
</dbReference>
<dbReference type="InterPro" id="IPR004358">
    <property type="entry name" value="Sig_transdc_His_kin-like_C"/>
</dbReference>
<dbReference type="SMART" id="SM00388">
    <property type="entry name" value="HisKA"/>
    <property type="match status" value="1"/>
</dbReference>
<dbReference type="SMART" id="SM00448">
    <property type="entry name" value="REC"/>
    <property type="match status" value="2"/>
</dbReference>
<keyword evidence="8" id="KW-1185">Reference proteome</keyword>
<dbReference type="PROSITE" id="PS50110">
    <property type="entry name" value="RESPONSE_REGULATORY"/>
    <property type="match status" value="2"/>
</dbReference>
<evidence type="ECO:0000256" key="1">
    <source>
        <dbReference type="ARBA" id="ARBA00000085"/>
    </source>
</evidence>
<dbReference type="SUPFAM" id="SSF55785">
    <property type="entry name" value="PYP-like sensor domain (PAS domain)"/>
    <property type="match status" value="1"/>
</dbReference>
<dbReference type="CDD" id="cd00082">
    <property type="entry name" value="HisKA"/>
    <property type="match status" value="1"/>
</dbReference>
<dbReference type="Pfam" id="PF13188">
    <property type="entry name" value="PAS_8"/>
    <property type="match status" value="1"/>
</dbReference>
<dbReference type="SUPFAM" id="SSF52172">
    <property type="entry name" value="CheY-like"/>
    <property type="match status" value="2"/>
</dbReference>
<protein>
    <recommendedName>
        <fullName evidence="2">histidine kinase</fullName>
        <ecNumber evidence="2">2.7.13.3</ecNumber>
    </recommendedName>
</protein>
<accession>A0A7X1G2P2</accession>
<name>A0A7X1G2P2_9PSED</name>
<dbReference type="RefSeq" id="WP_185793371.1">
    <property type="nucleotide sequence ID" value="NZ_JACMYH010000001.1"/>
</dbReference>
<dbReference type="SUPFAM" id="SSF47384">
    <property type="entry name" value="Homodimeric domain of signal transducing histidine kinase"/>
    <property type="match status" value="1"/>
</dbReference>
<sequence length="657" mass="71616">MTPEVRVLIVDDNSATRYALRRRLERHGIVILEAGTGGDGLALIASEQLDALILDVNLPDMSGFDIVRLLRAKPATALLPIIHVSAASIQTGDIITGLEAGADAYLIHPVDADVLLATLRTLLRVRDTENALRESEARFREIFANIAAPIAVIDEQLQVIECNHAFSQLLPTPVSLTSLQAQLAAGQESVLDDLQVRLSKGERWRGNLTIRVDDQLRETEWQVSPYRAPGHSLVFIEDVTEHRQRERQQQIQLADAQTLLAQEVAERARTETQLLQVQKMDALGKLTGGIAHDFNNLLTGIITALELIKKRVEPAGVQGATGSVDKAVSRYADAALQSATNAAALTHRMLAFARQQPLDTRPIAINQHVHSLEDLLRRTIGERITLSLDLTDSAAIAMVDPIQFENAVLNLVINARDALPEGGNIRLSTFAAYSRGDTRLADGDYVVLSVRDDGTGIDHSIIDKVFDPFFTTKAVGKGTGLGLSTIYGFARQSGGDVRIRSLLGHGTEVTLMLPAGLALLPQPSEPVQLENRGNGEHLLVVEDMASVRMFVVEALIDAGYRCTEVESALDALDIVRDDPSIQLLLTDVGLPQMNGRVLADAARALRPELPVLFMTGYAENALDLQTFLAEGMDMVIKPFRMGDLVGRIGHLLERDLL</sequence>
<dbReference type="InterPro" id="IPR011006">
    <property type="entry name" value="CheY-like_superfamily"/>
</dbReference>
<proteinExistence type="predicted"/>
<dbReference type="Gene3D" id="1.10.287.130">
    <property type="match status" value="1"/>
</dbReference>
<evidence type="ECO:0000259" key="6">
    <source>
        <dbReference type="PROSITE" id="PS50110"/>
    </source>
</evidence>
<dbReference type="Gene3D" id="3.40.50.2300">
    <property type="match status" value="2"/>
</dbReference>
<evidence type="ECO:0000259" key="5">
    <source>
        <dbReference type="PROSITE" id="PS50109"/>
    </source>
</evidence>
<dbReference type="Pfam" id="PF00072">
    <property type="entry name" value="Response_reg"/>
    <property type="match status" value="2"/>
</dbReference>
<dbReference type="NCBIfam" id="TIGR00229">
    <property type="entry name" value="sensory_box"/>
    <property type="match status" value="1"/>
</dbReference>
<feature type="domain" description="Response regulatory" evidence="6">
    <location>
        <begin position="537"/>
        <end position="652"/>
    </location>
</feature>
<dbReference type="Gene3D" id="3.30.565.10">
    <property type="entry name" value="Histidine kinase-like ATPase, C-terminal domain"/>
    <property type="match status" value="1"/>
</dbReference>
<reference evidence="7 8" key="1">
    <citation type="submission" date="2020-08" db="EMBL/GenBank/DDBJ databases">
        <title>Pseudomonas sp. nov.</title>
        <authorList>
            <person name="Gieschler S."/>
            <person name="Fiedler G."/>
            <person name="Brinks E."/>
            <person name="Boehnlein C."/>
            <person name="Franz C.M.A.P."/>
            <person name="Kabisch J."/>
        </authorList>
    </citation>
    <scope>NUCLEOTIDE SEQUENCE [LARGE SCALE GENOMIC DNA]</scope>
    <source>
        <strain evidence="7 8">MBT-2</strain>
    </source>
</reference>
<dbReference type="AlphaFoldDB" id="A0A7X1G2P2"/>
<dbReference type="InterPro" id="IPR000014">
    <property type="entry name" value="PAS"/>
</dbReference>
<comment type="caution">
    <text evidence="7">The sequence shown here is derived from an EMBL/GenBank/DDBJ whole genome shotgun (WGS) entry which is preliminary data.</text>
</comment>
<dbReference type="InterPro" id="IPR036890">
    <property type="entry name" value="HATPase_C_sf"/>
</dbReference>
<dbReference type="Pfam" id="PF02518">
    <property type="entry name" value="HATPase_c"/>
    <property type="match status" value="1"/>
</dbReference>
<dbReference type="EC" id="2.7.13.3" evidence="2"/>
<evidence type="ECO:0000256" key="3">
    <source>
        <dbReference type="ARBA" id="ARBA00022553"/>
    </source>
</evidence>
<feature type="modified residue" description="4-aspartylphosphate" evidence="4">
    <location>
        <position position="55"/>
    </location>
</feature>
<dbReference type="PRINTS" id="PR00344">
    <property type="entry name" value="BCTRLSENSOR"/>
</dbReference>
<dbReference type="SMART" id="SM00387">
    <property type="entry name" value="HATPase_c"/>
    <property type="match status" value="1"/>
</dbReference>
<gene>
    <name evidence="7" type="ORF">H7993_02855</name>
</gene>
<dbReference type="Gene3D" id="3.30.450.20">
    <property type="entry name" value="PAS domain"/>
    <property type="match status" value="1"/>
</dbReference>
<dbReference type="PROSITE" id="PS50109">
    <property type="entry name" value="HIS_KIN"/>
    <property type="match status" value="1"/>
</dbReference>
<organism evidence="7 8">
    <name type="scientific">Pseudomonas baltica</name>
    <dbReference type="NCBI Taxonomy" id="2762576"/>
    <lineage>
        <taxon>Bacteria</taxon>
        <taxon>Pseudomonadati</taxon>
        <taxon>Pseudomonadota</taxon>
        <taxon>Gammaproteobacteria</taxon>
        <taxon>Pseudomonadales</taxon>
        <taxon>Pseudomonadaceae</taxon>
        <taxon>Pseudomonas</taxon>
    </lineage>
</organism>
<dbReference type="InterPro" id="IPR003594">
    <property type="entry name" value="HATPase_dom"/>
</dbReference>
<evidence type="ECO:0000313" key="8">
    <source>
        <dbReference type="Proteomes" id="UP000546173"/>
    </source>
</evidence>
<dbReference type="InterPro" id="IPR036097">
    <property type="entry name" value="HisK_dim/P_sf"/>
</dbReference>
<feature type="modified residue" description="4-aspartylphosphate" evidence="4">
    <location>
        <position position="587"/>
    </location>
</feature>
<dbReference type="GO" id="GO:0000155">
    <property type="term" value="F:phosphorelay sensor kinase activity"/>
    <property type="evidence" value="ECO:0007669"/>
    <property type="project" value="InterPro"/>
</dbReference>
<dbReference type="SUPFAM" id="SSF55874">
    <property type="entry name" value="ATPase domain of HSP90 chaperone/DNA topoisomerase II/histidine kinase"/>
    <property type="match status" value="1"/>
</dbReference>
<comment type="catalytic activity">
    <reaction evidence="1">
        <text>ATP + protein L-histidine = ADP + protein N-phospho-L-histidine.</text>
        <dbReference type="EC" id="2.7.13.3"/>
    </reaction>
</comment>
<evidence type="ECO:0000256" key="2">
    <source>
        <dbReference type="ARBA" id="ARBA00012438"/>
    </source>
</evidence>
<feature type="domain" description="Response regulatory" evidence="6">
    <location>
        <begin position="6"/>
        <end position="123"/>
    </location>
</feature>
<dbReference type="Proteomes" id="UP000546173">
    <property type="component" value="Unassembled WGS sequence"/>
</dbReference>